<evidence type="ECO:0000256" key="1">
    <source>
        <dbReference type="SAM" id="Phobius"/>
    </source>
</evidence>
<dbReference type="InterPro" id="IPR051091">
    <property type="entry name" value="O-Glucosyltr/Glycosyltrsf_90"/>
</dbReference>
<feature type="domain" description="Glycosyl transferase CAP10" evidence="2">
    <location>
        <begin position="125"/>
        <end position="395"/>
    </location>
</feature>
<evidence type="ECO:0000259" key="2">
    <source>
        <dbReference type="SMART" id="SM00672"/>
    </source>
</evidence>
<keyword evidence="1" id="KW-1133">Transmembrane helix</keyword>
<dbReference type="Pfam" id="PF05686">
    <property type="entry name" value="Glyco_transf_90"/>
    <property type="match status" value="1"/>
</dbReference>
<name>A0A2T3BG09_AMORE</name>
<dbReference type="PANTHER" id="PTHR12203">
    <property type="entry name" value="KDEL LYS-ASP-GLU-LEU CONTAINING - RELATED"/>
    <property type="match status" value="1"/>
</dbReference>
<evidence type="ECO:0000313" key="4">
    <source>
        <dbReference type="Proteomes" id="UP000241818"/>
    </source>
</evidence>
<protein>
    <recommendedName>
        <fullName evidence="2">Glycosyl transferase CAP10 domain-containing protein</fullName>
    </recommendedName>
</protein>
<dbReference type="InParanoid" id="A0A2T3BG09"/>
<dbReference type="InterPro" id="IPR006598">
    <property type="entry name" value="CAP10"/>
</dbReference>
<accession>A0A2T3BG09</accession>
<dbReference type="AlphaFoldDB" id="A0A2T3BG09"/>
<dbReference type="GeneID" id="36577851"/>
<dbReference type="RefSeq" id="XP_024725844.1">
    <property type="nucleotide sequence ID" value="XM_024869770.1"/>
</dbReference>
<keyword evidence="1" id="KW-0472">Membrane</keyword>
<organism evidence="3 4">
    <name type="scientific">Amorphotheca resinae ATCC 22711</name>
    <dbReference type="NCBI Taxonomy" id="857342"/>
    <lineage>
        <taxon>Eukaryota</taxon>
        <taxon>Fungi</taxon>
        <taxon>Dikarya</taxon>
        <taxon>Ascomycota</taxon>
        <taxon>Pezizomycotina</taxon>
        <taxon>Leotiomycetes</taxon>
        <taxon>Helotiales</taxon>
        <taxon>Amorphothecaceae</taxon>
        <taxon>Amorphotheca</taxon>
    </lineage>
</organism>
<proteinExistence type="predicted"/>
<dbReference type="SMART" id="SM00672">
    <property type="entry name" value="CAP10"/>
    <property type="match status" value="1"/>
</dbReference>
<dbReference type="PANTHER" id="PTHR12203:SF63">
    <property type="entry name" value="GLYCOSYL TRANSFERASE CAP10 DOMAIN-CONTAINING PROTEIN"/>
    <property type="match status" value="1"/>
</dbReference>
<evidence type="ECO:0000313" key="3">
    <source>
        <dbReference type="EMBL" id="PSS28319.1"/>
    </source>
</evidence>
<reference evidence="3 4" key="1">
    <citation type="journal article" date="2018" name="New Phytol.">
        <title>Comparative genomics and transcriptomics depict ericoid mycorrhizal fungi as versatile saprotrophs and plant mutualists.</title>
        <authorList>
            <person name="Martino E."/>
            <person name="Morin E."/>
            <person name="Grelet G.A."/>
            <person name="Kuo A."/>
            <person name="Kohler A."/>
            <person name="Daghino S."/>
            <person name="Barry K.W."/>
            <person name="Cichocki N."/>
            <person name="Clum A."/>
            <person name="Dockter R.B."/>
            <person name="Hainaut M."/>
            <person name="Kuo R.C."/>
            <person name="LaButti K."/>
            <person name="Lindahl B.D."/>
            <person name="Lindquist E.A."/>
            <person name="Lipzen A."/>
            <person name="Khouja H.R."/>
            <person name="Magnuson J."/>
            <person name="Murat C."/>
            <person name="Ohm R.A."/>
            <person name="Singer S.W."/>
            <person name="Spatafora J.W."/>
            <person name="Wang M."/>
            <person name="Veneault-Fourrey C."/>
            <person name="Henrissat B."/>
            <person name="Grigoriev I.V."/>
            <person name="Martin F.M."/>
            <person name="Perotto S."/>
        </authorList>
    </citation>
    <scope>NUCLEOTIDE SEQUENCE [LARGE SCALE GENOMIC DNA]</scope>
    <source>
        <strain evidence="3 4">ATCC 22711</strain>
    </source>
</reference>
<dbReference type="OrthoDB" id="202415at2759"/>
<sequence>MHLLKTRRRTASFLILVASLLFSGFWLWRSPAEEERGGKPTFASLALTEKQCARAFPGLDREVENAVKRGGIELKREFGDIPGLIQGRVKDGKLYILSAAQDNVLHRVGAILHSLHRAIVTSPSRLPDTVFSININDIPRANSWSFARSDDHFSDDNPWLMPHFGSWSWPLEYLGPLDEALARIDESERNVRWADKIDKAVWRGTPWFNPQWSAGLRPKLLEVTKGKDWADVQAWGQGRDPENTLSIEEFCRYKYIIYAEGKTYSGRLPYHQACASIILSPPPTFVLHLTHLMRPLFSSVLLSAHQSSTPRPPPISAYPLPATQHTWPLSYPPHLANTIFVKPDWSDLEETIAYLRQNPDIGMGIATAQRELMVGGGYLSEAADACYWRALIRGWNRTVAIDGREWEAAGMRWETFSLLGKATWD</sequence>
<dbReference type="Proteomes" id="UP000241818">
    <property type="component" value="Unassembled WGS sequence"/>
</dbReference>
<keyword evidence="4" id="KW-1185">Reference proteome</keyword>
<gene>
    <name evidence="3" type="ORF">M430DRAFT_93314</name>
</gene>
<keyword evidence="1" id="KW-0812">Transmembrane</keyword>
<feature type="transmembrane region" description="Helical" evidence="1">
    <location>
        <begin position="12"/>
        <end position="28"/>
    </location>
</feature>
<dbReference type="EMBL" id="KZ679006">
    <property type="protein sequence ID" value="PSS28319.1"/>
    <property type="molecule type" value="Genomic_DNA"/>
</dbReference>